<keyword evidence="3" id="KW-1185">Reference proteome</keyword>
<gene>
    <name evidence="2" type="ORF">SAMN05660772_01311</name>
</gene>
<feature type="transmembrane region" description="Helical" evidence="1">
    <location>
        <begin position="61"/>
        <end position="79"/>
    </location>
</feature>
<protein>
    <submittedName>
        <fullName evidence="2">Ion channel</fullName>
    </submittedName>
</protein>
<proteinExistence type="predicted"/>
<evidence type="ECO:0000313" key="3">
    <source>
        <dbReference type="Proteomes" id="UP000192408"/>
    </source>
</evidence>
<evidence type="ECO:0000313" key="2">
    <source>
        <dbReference type="EMBL" id="SMB89177.1"/>
    </source>
</evidence>
<keyword evidence="1" id="KW-0812">Transmembrane</keyword>
<sequence>MQNRANHIYLLLIALLNIGYGRYVPIRRWQQKAAAVLLFAAGVCASLGFFVESTAAIEARMLMPGAVGLVFAAACLLIGKHRANETV</sequence>
<keyword evidence="1" id="KW-1133">Transmembrane helix</keyword>
<name>A0A1W1V6Y2_9PAST</name>
<reference evidence="3" key="1">
    <citation type="submission" date="2017-04" db="EMBL/GenBank/DDBJ databases">
        <authorList>
            <person name="Varghese N."/>
            <person name="Submissions S."/>
        </authorList>
    </citation>
    <scope>NUCLEOTIDE SEQUENCE [LARGE SCALE GENOMIC DNA]</scope>
    <source>
        <strain evidence="3">DSM 23072</strain>
    </source>
</reference>
<dbReference type="RefSeq" id="WP_084257927.1">
    <property type="nucleotide sequence ID" value="NZ_FWWV01000057.1"/>
</dbReference>
<feature type="transmembrane region" description="Helical" evidence="1">
    <location>
        <begin position="35"/>
        <end position="55"/>
    </location>
</feature>
<dbReference type="EMBL" id="FWWV01000057">
    <property type="protein sequence ID" value="SMB89177.1"/>
    <property type="molecule type" value="Genomic_DNA"/>
</dbReference>
<evidence type="ECO:0000256" key="1">
    <source>
        <dbReference type="SAM" id="Phobius"/>
    </source>
</evidence>
<keyword evidence="1" id="KW-0472">Membrane</keyword>
<feature type="transmembrane region" description="Helical" evidence="1">
    <location>
        <begin position="6"/>
        <end position="23"/>
    </location>
</feature>
<dbReference type="AlphaFoldDB" id="A0A1W1V6Y2"/>
<accession>A0A1W1V6Y2</accession>
<dbReference type="Proteomes" id="UP000192408">
    <property type="component" value="Unassembled WGS sequence"/>
</dbReference>
<organism evidence="2 3">
    <name type="scientific">Pasteurella testudinis DSM 23072</name>
    <dbReference type="NCBI Taxonomy" id="1122938"/>
    <lineage>
        <taxon>Bacteria</taxon>
        <taxon>Pseudomonadati</taxon>
        <taxon>Pseudomonadota</taxon>
        <taxon>Gammaproteobacteria</taxon>
        <taxon>Pasteurellales</taxon>
        <taxon>Pasteurellaceae</taxon>
        <taxon>Pasteurella</taxon>
    </lineage>
</organism>